<dbReference type="AlphaFoldDB" id="A0AAW0MV93"/>
<feature type="compositionally biased region" description="Polar residues" evidence="1">
    <location>
        <begin position="7"/>
        <end position="21"/>
    </location>
</feature>
<reference evidence="3" key="1">
    <citation type="submission" date="2024-04" db="EMBL/GenBank/DDBJ databases">
        <title>Salinicola lusitanus LLJ914,a marine bacterium isolated from the Okinawa Trough.</title>
        <authorList>
            <person name="Li J."/>
        </authorList>
    </citation>
    <scope>NUCLEOTIDE SEQUENCE [LARGE SCALE GENOMIC DNA]</scope>
</reference>
<feature type="region of interest" description="Disordered" evidence="1">
    <location>
        <begin position="1"/>
        <end position="47"/>
    </location>
</feature>
<accession>A0AAW0MV93</accession>
<proteinExistence type="predicted"/>
<sequence>MWMWSSPVISQAAQRKPTSTAIRHAPGIESKATRAGEEGDTPLNGLQSSPLGLPIHVGCQGVQKHQQTLSFSSAEPDRVQILWSLVVSSCPVQPHLYGSCFITPGSLLPFCVSPSAGAGMAVAAACHASGLMGKNDRNLQLIMPRSEMFVSR</sequence>
<keyword evidence="3" id="KW-1185">Reference proteome</keyword>
<evidence type="ECO:0000313" key="2">
    <source>
        <dbReference type="EMBL" id="KAK7882328.1"/>
    </source>
</evidence>
<evidence type="ECO:0000256" key="1">
    <source>
        <dbReference type="SAM" id="MobiDB-lite"/>
    </source>
</evidence>
<evidence type="ECO:0000313" key="3">
    <source>
        <dbReference type="Proteomes" id="UP001460270"/>
    </source>
</evidence>
<dbReference type="EMBL" id="JBBPFD010000021">
    <property type="protein sequence ID" value="KAK7882328.1"/>
    <property type="molecule type" value="Genomic_DNA"/>
</dbReference>
<protein>
    <submittedName>
        <fullName evidence="2">Uncharacterized protein</fullName>
    </submittedName>
</protein>
<gene>
    <name evidence="2" type="ORF">WMY93_028502</name>
</gene>
<comment type="caution">
    <text evidence="2">The sequence shown here is derived from an EMBL/GenBank/DDBJ whole genome shotgun (WGS) entry which is preliminary data.</text>
</comment>
<name>A0AAW0MV93_9GOBI</name>
<dbReference type="Proteomes" id="UP001460270">
    <property type="component" value="Unassembled WGS sequence"/>
</dbReference>
<organism evidence="2 3">
    <name type="scientific">Mugilogobius chulae</name>
    <name type="common">yellowstripe goby</name>
    <dbReference type="NCBI Taxonomy" id="88201"/>
    <lineage>
        <taxon>Eukaryota</taxon>
        <taxon>Metazoa</taxon>
        <taxon>Chordata</taxon>
        <taxon>Craniata</taxon>
        <taxon>Vertebrata</taxon>
        <taxon>Euteleostomi</taxon>
        <taxon>Actinopterygii</taxon>
        <taxon>Neopterygii</taxon>
        <taxon>Teleostei</taxon>
        <taxon>Neoteleostei</taxon>
        <taxon>Acanthomorphata</taxon>
        <taxon>Gobiaria</taxon>
        <taxon>Gobiiformes</taxon>
        <taxon>Gobioidei</taxon>
        <taxon>Gobiidae</taxon>
        <taxon>Gobionellinae</taxon>
        <taxon>Mugilogobius</taxon>
    </lineage>
</organism>